<dbReference type="EMBL" id="JACHBU010000003">
    <property type="protein sequence ID" value="MBB6508248.1"/>
    <property type="molecule type" value="Genomic_DNA"/>
</dbReference>
<dbReference type="AlphaFoldDB" id="A0A7X0MT85"/>
<evidence type="ECO:0000313" key="2">
    <source>
        <dbReference type="EMBL" id="MBB6508248.1"/>
    </source>
</evidence>
<keyword evidence="1" id="KW-0732">Signal</keyword>
<comment type="caution">
    <text evidence="2">The sequence shown here is derived from an EMBL/GenBank/DDBJ whole genome shotgun (WGS) entry which is preliminary data.</text>
</comment>
<feature type="chain" id="PRO_5030759447" description="Transmembrane protein" evidence="1">
    <location>
        <begin position="22"/>
        <end position="87"/>
    </location>
</feature>
<reference evidence="2 3" key="1">
    <citation type="submission" date="2020-08" db="EMBL/GenBank/DDBJ databases">
        <title>The Agave Microbiome: Exploring the role of microbial communities in plant adaptations to desert environments.</title>
        <authorList>
            <person name="Partida-Martinez L.P."/>
        </authorList>
    </citation>
    <scope>NUCLEOTIDE SEQUENCE [LARGE SCALE GENOMIC DNA]</scope>
    <source>
        <strain evidence="2 3">AS3.12</strain>
    </source>
</reference>
<organism evidence="2 3">
    <name type="scientific">Rhizobium soli</name>
    <dbReference type="NCBI Taxonomy" id="424798"/>
    <lineage>
        <taxon>Bacteria</taxon>
        <taxon>Pseudomonadati</taxon>
        <taxon>Pseudomonadota</taxon>
        <taxon>Alphaproteobacteria</taxon>
        <taxon>Hyphomicrobiales</taxon>
        <taxon>Rhizobiaceae</taxon>
        <taxon>Rhizobium/Agrobacterium group</taxon>
        <taxon>Rhizobium</taxon>
    </lineage>
</organism>
<feature type="signal peptide" evidence="1">
    <location>
        <begin position="1"/>
        <end position="21"/>
    </location>
</feature>
<accession>A0A7X0MT85</accession>
<protein>
    <recommendedName>
        <fullName evidence="4">Transmembrane protein</fullName>
    </recommendedName>
</protein>
<dbReference type="Proteomes" id="UP000585437">
    <property type="component" value="Unassembled WGS sequence"/>
</dbReference>
<proteinExistence type="predicted"/>
<name>A0A7X0MT85_9HYPH</name>
<sequence>MKRFLVLAAAGLLTACSTSQVDLSPIPGSITYKGQPHTRLKNAPVGSRIPHEFRNQFGERISETYVIEPDRSLRIIDRHRIDGPFDD</sequence>
<keyword evidence="3" id="KW-1185">Reference proteome</keyword>
<evidence type="ECO:0000313" key="3">
    <source>
        <dbReference type="Proteomes" id="UP000585437"/>
    </source>
</evidence>
<gene>
    <name evidence="2" type="ORF">F4695_001597</name>
</gene>
<evidence type="ECO:0008006" key="4">
    <source>
        <dbReference type="Google" id="ProtNLM"/>
    </source>
</evidence>
<dbReference type="PROSITE" id="PS51257">
    <property type="entry name" value="PROKAR_LIPOPROTEIN"/>
    <property type="match status" value="1"/>
</dbReference>
<dbReference type="RefSeq" id="WP_062461833.1">
    <property type="nucleotide sequence ID" value="NZ_JACHBU010000003.1"/>
</dbReference>
<evidence type="ECO:0000256" key="1">
    <source>
        <dbReference type="SAM" id="SignalP"/>
    </source>
</evidence>